<comment type="caution">
    <text evidence="2">The sequence shown here is derived from an EMBL/GenBank/DDBJ whole genome shotgun (WGS) entry which is preliminary data.</text>
</comment>
<reference evidence="2" key="1">
    <citation type="submission" date="2017-05" db="EMBL/GenBank/DDBJ databases">
        <authorList>
            <person name="Varghese N."/>
            <person name="Submissions S."/>
        </authorList>
    </citation>
    <scope>NUCLEOTIDE SEQUENCE</scope>
    <source>
        <strain evidence="2">Su22</strain>
    </source>
</reference>
<dbReference type="InterPro" id="IPR001584">
    <property type="entry name" value="Integrase_cat-core"/>
</dbReference>
<dbReference type="AlphaFoldDB" id="A0AA45WW63"/>
<keyword evidence="3" id="KW-1185">Reference proteome</keyword>
<name>A0AA45WW63_9CLOT</name>
<accession>A0AA45WW63</accession>
<evidence type="ECO:0000313" key="2">
    <source>
        <dbReference type="EMBL" id="SMP55430.1"/>
    </source>
</evidence>
<dbReference type="SUPFAM" id="SSF53098">
    <property type="entry name" value="Ribonuclease H-like"/>
    <property type="match status" value="1"/>
</dbReference>
<dbReference type="PANTHER" id="PTHR46889:SF4">
    <property type="entry name" value="TRANSPOSASE INSO FOR INSERTION SEQUENCE ELEMENT IS911B-RELATED"/>
    <property type="match status" value="1"/>
</dbReference>
<dbReference type="InterPro" id="IPR012337">
    <property type="entry name" value="RNaseH-like_sf"/>
</dbReference>
<dbReference type="EMBL" id="FXUF01000005">
    <property type="protein sequence ID" value="SMP55430.1"/>
    <property type="molecule type" value="Genomic_DNA"/>
</dbReference>
<dbReference type="PROSITE" id="PS50994">
    <property type="entry name" value="INTEGRASE"/>
    <property type="match status" value="1"/>
</dbReference>
<gene>
    <name evidence="2" type="ORF">SAMN06296020_105249</name>
</gene>
<dbReference type="InterPro" id="IPR036397">
    <property type="entry name" value="RNaseH_sf"/>
</dbReference>
<evidence type="ECO:0000313" key="3">
    <source>
        <dbReference type="Proteomes" id="UP001158066"/>
    </source>
</evidence>
<dbReference type="Proteomes" id="UP001158066">
    <property type="component" value="Unassembled WGS sequence"/>
</dbReference>
<dbReference type="GO" id="GO:0015074">
    <property type="term" value="P:DNA integration"/>
    <property type="evidence" value="ECO:0007669"/>
    <property type="project" value="InterPro"/>
</dbReference>
<proteinExistence type="predicted"/>
<dbReference type="Gene3D" id="3.30.420.10">
    <property type="entry name" value="Ribonuclease H-like superfamily/Ribonuclease H"/>
    <property type="match status" value="1"/>
</dbReference>
<evidence type="ECO:0000259" key="1">
    <source>
        <dbReference type="PROSITE" id="PS50994"/>
    </source>
</evidence>
<dbReference type="PANTHER" id="PTHR46889">
    <property type="entry name" value="TRANSPOSASE INSF FOR INSERTION SEQUENCE IS3B-RELATED"/>
    <property type="match status" value="1"/>
</dbReference>
<dbReference type="InterPro" id="IPR050900">
    <property type="entry name" value="Transposase_IS3/IS150/IS904"/>
</dbReference>
<dbReference type="Pfam" id="PF13683">
    <property type="entry name" value="rve_3"/>
    <property type="match status" value="1"/>
</dbReference>
<protein>
    <submittedName>
        <fullName evidence="2">Integrase core domain-containing protein</fullName>
    </submittedName>
</protein>
<feature type="domain" description="Integrase catalytic" evidence="1">
    <location>
        <begin position="1"/>
        <end position="124"/>
    </location>
</feature>
<dbReference type="GO" id="GO:0003676">
    <property type="term" value="F:nucleic acid binding"/>
    <property type="evidence" value="ECO:0007669"/>
    <property type="project" value="InterPro"/>
</dbReference>
<dbReference type="RefSeq" id="WP_283409164.1">
    <property type="nucleotide sequence ID" value="NZ_FXUF01000005.1"/>
</dbReference>
<organism evidence="2 3">
    <name type="scientific">Anoxynatronum buryatiense</name>
    <dbReference type="NCBI Taxonomy" id="489973"/>
    <lineage>
        <taxon>Bacteria</taxon>
        <taxon>Bacillati</taxon>
        <taxon>Bacillota</taxon>
        <taxon>Clostridia</taxon>
        <taxon>Eubacteriales</taxon>
        <taxon>Clostridiaceae</taxon>
        <taxon>Anoxynatronum</taxon>
    </lineage>
</organism>
<sequence>MTDHLRTEGVLVAVQKAKQHRSTDSPTIIHSDRGCQDVSKAYLEATPAKSFIRSYSNKATPWDNAPIESFHALIKREWLNRYIIKNAAHAHELIFRYIETFYNTTRIHSHCEMNSPHDYEKQAKERFMPPKAS</sequence>